<protein>
    <submittedName>
        <fullName evidence="2">Cholesterol transport system auxiliary component</fullName>
    </submittedName>
</protein>
<dbReference type="RefSeq" id="WP_083414698.1">
    <property type="nucleotide sequence ID" value="NZ_FPBL01000004.1"/>
</dbReference>
<proteinExistence type="predicted"/>
<sequence length="200" mass="22168">MMVKISVVLLAVLLTGCTLTPKVRSSISVYDLGPSSAIAPGASLSSQATIQIANITAPVWLDTQSIHYRLAYHDPARIYTYADSRWNAPPAELLTERLRQYFATGNIDRHHKDDTPVNYLLKIDLGEFTQIFNTPGNSQVIVQLRASLYEPTSRLPIAHQSFLGRQETQTADAAGSVTAFIQVSDNLLNELVQWLSDIRQ</sequence>
<evidence type="ECO:0000313" key="3">
    <source>
        <dbReference type="Proteomes" id="UP000183926"/>
    </source>
</evidence>
<reference evidence="2 3" key="1">
    <citation type="submission" date="2016-10" db="EMBL/GenBank/DDBJ databases">
        <authorList>
            <person name="de Groot N.N."/>
        </authorList>
    </citation>
    <scope>NUCLEOTIDE SEQUENCE [LARGE SCALE GENOMIC DNA]</scope>
    <source>
        <strain evidence="2 3">Nm24</strain>
    </source>
</reference>
<dbReference type="SUPFAM" id="SSF159594">
    <property type="entry name" value="XCC0632-like"/>
    <property type="match status" value="1"/>
</dbReference>
<dbReference type="PROSITE" id="PS51257">
    <property type="entry name" value="PROKAR_LIPOPROTEIN"/>
    <property type="match status" value="1"/>
</dbReference>
<dbReference type="EMBL" id="FPBL01000004">
    <property type="protein sequence ID" value="SFU55970.1"/>
    <property type="molecule type" value="Genomic_DNA"/>
</dbReference>
<feature type="domain" description="ABC-type transport auxiliary lipoprotein component" evidence="1">
    <location>
        <begin position="30"/>
        <end position="190"/>
    </location>
</feature>
<dbReference type="Proteomes" id="UP000183926">
    <property type="component" value="Unassembled WGS sequence"/>
</dbReference>
<dbReference type="Gene3D" id="3.40.50.10610">
    <property type="entry name" value="ABC-type transport auxiliary lipoprotein component"/>
    <property type="match status" value="1"/>
</dbReference>
<organism evidence="2 3">
    <name type="scientific">Nitrosomonas eutropha</name>
    <dbReference type="NCBI Taxonomy" id="916"/>
    <lineage>
        <taxon>Bacteria</taxon>
        <taxon>Pseudomonadati</taxon>
        <taxon>Pseudomonadota</taxon>
        <taxon>Betaproteobacteria</taxon>
        <taxon>Nitrosomonadales</taxon>
        <taxon>Nitrosomonadaceae</taxon>
        <taxon>Nitrosomonas</taxon>
    </lineage>
</organism>
<evidence type="ECO:0000259" key="1">
    <source>
        <dbReference type="Pfam" id="PF03886"/>
    </source>
</evidence>
<evidence type="ECO:0000313" key="2">
    <source>
        <dbReference type="EMBL" id="SFU55970.1"/>
    </source>
</evidence>
<accession>A0A1I7H5L2</accession>
<dbReference type="InterPro" id="IPR005586">
    <property type="entry name" value="ABC_trans_aux"/>
</dbReference>
<dbReference type="Pfam" id="PF03886">
    <property type="entry name" value="ABC_trans_aux"/>
    <property type="match status" value="1"/>
</dbReference>
<gene>
    <name evidence="2" type="ORF">SAMN05216339_10476</name>
</gene>
<name>A0A1I7H5L2_9PROT</name>
<dbReference type="OrthoDB" id="5568302at2"/>
<dbReference type="AlphaFoldDB" id="A0A1I7H5L2"/>